<feature type="domain" description="BTB" evidence="2">
    <location>
        <begin position="55"/>
        <end position="124"/>
    </location>
</feature>
<proteinExistence type="predicted"/>
<dbReference type="Pfam" id="PF00651">
    <property type="entry name" value="BTB"/>
    <property type="match status" value="2"/>
</dbReference>
<feature type="compositionally biased region" description="Low complexity" evidence="1">
    <location>
        <begin position="267"/>
        <end position="280"/>
    </location>
</feature>
<reference evidence="3 4" key="1">
    <citation type="submission" date="2018-05" db="EMBL/GenBank/DDBJ databases">
        <title>Whole genome sequencing for identification of molecular markers to develop diagnostic detection tools for the regulated plant pathogen Lachnellula willkommii.</title>
        <authorList>
            <person name="Giroux E."/>
            <person name="Bilodeau G."/>
        </authorList>
    </citation>
    <scope>NUCLEOTIDE SEQUENCE [LARGE SCALE GENOMIC DNA]</scope>
    <source>
        <strain evidence="3 4">CBS 625.97</strain>
    </source>
</reference>
<dbReference type="PANTHER" id="PTHR47843:SF2">
    <property type="entry name" value="BTB DOMAIN-CONTAINING PROTEIN"/>
    <property type="match status" value="1"/>
</dbReference>
<name>A0A7D8UQV3_9HELO</name>
<accession>A0A7D8UQV3</accession>
<dbReference type="Proteomes" id="UP000481288">
    <property type="component" value="Unassembled WGS sequence"/>
</dbReference>
<dbReference type="SMART" id="SM00225">
    <property type="entry name" value="BTB"/>
    <property type="match status" value="2"/>
</dbReference>
<feature type="compositionally biased region" description="Basic and acidic residues" evidence="1">
    <location>
        <begin position="10"/>
        <end position="21"/>
    </location>
</feature>
<comment type="caution">
    <text evidence="3">The sequence shown here is derived from an EMBL/GenBank/DDBJ whole genome shotgun (WGS) entry which is preliminary data.</text>
</comment>
<dbReference type="SUPFAM" id="SSF54695">
    <property type="entry name" value="POZ domain"/>
    <property type="match status" value="2"/>
</dbReference>
<feature type="region of interest" description="Disordered" evidence="1">
    <location>
        <begin position="266"/>
        <end position="303"/>
    </location>
</feature>
<protein>
    <recommendedName>
        <fullName evidence="2">BTB domain-containing protein</fullName>
    </recommendedName>
</protein>
<feature type="region of interest" description="Disordered" evidence="1">
    <location>
        <begin position="1"/>
        <end position="47"/>
    </location>
</feature>
<gene>
    <name evidence="3" type="ORF">LCER1_G003850</name>
</gene>
<dbReference type="Gene3D" id="3.30.710.10">
    <property type="entry name" value="Potassium Channel Kv1.1, Chain A"/>
    <property type="match status" value="2"/>
</dbReference>
<dbReference type="OrthoDB" id="3556558at2759"/>
<evidence type="ECO:0000256" key="1">
    <source>
        <dbReference type="SAM" id="MobiDB-lite"/>
    </source>
</evidence>
<evidence type="ECO:0000259" key="2">
    <source>
        <dbReference type="PROSITE" id="PS50097"/>
    </source>
</evidence>
<evidence type="ECO:0000313" key="3">
    <source>
        <dbReference type="EMBL" id="TVY55226.1"/>
    </source>
</evidence>
<dbReference type="EMBL" id="QGMG01000262">
    <property type="protein sequence ID" value="TVY55226.1"/>
    <property type="molecule type" value="Genomic_DNA"/>
</dbReference>
<dbReference type="InterPro" id="IPR000210">
    <property type="entry name" value="BTB/POZ_dom"/>
</dbReference>
<feature type="domain" description="BTB" evidence="2">
    <location>
        <begin position="313"/>
        <end position="382"/>
    </location>
</feature>
<evidence type="ECO:0000313" key="4">
    <source>
        <dbReference type="Proteomes" id="UP000481288"/>
    </source>
</evidence>
<organism evidence="3 4">
    <name type="scientific">Lachnellula cervina</name>
    <dbReference type="NCBI Taxonomy" id="1316786"/>
    <lineage>
        <taxon>Eukaryota</taxon>
        <taxon>Fungi</taxon>
        <taxon>Dikarya</taxon>
        <taxon>Ascomycota</taxon>
        <taxon>Pezizomycotina</taxon>
        <taxon>Leotiomycetes</taxon>
        <taxon>Helotiales</taxon>
        <taxon>Lachnaceae</taxon>
        <taxon>Lachnellula</taxon>
    </lineage>
</organism>
<dbReference type="CDD" id="cd18186">
    <property type="entry name" value="BTB_POZ_ZBTB_KLHL-like"/>
    <property type="match status" value="2"/>
</dbReference>
<dbReference type="InterPro" id="IPR011333">
    <property type="entry name" value="SKP1/BTB/POZ_sf"/>
</dbReference>
<dbReference type="PANTHER" id="PTHR47843">
    <property type="entry name" value="BTB DOMAIN-CONTAINING PROTEIN-RELATED"/>
    <property type="match status" value="1"/>
</dbReference>
<sequence length="522" mass="59155">MPTSLAIIDDFDRQARRRQQETPDMASDTSATPPPPQKRSAHRKNPAPKFFKPLSVVSIVVGAAEQKFTIHKDLICHHSPFFRSAFNSRFMEGETQAMTLEDVDPAMFGAVVNWLYTQKIEEMQQDEDGHVIAIREGRLVLLGKLWMLGQNKVMSRLRSKVVVCGANDLKQFANYAWESNSDLLRRFAVDRFATMTEEKYFLMWWTSCLQALELKYLDSLSILVASKIEFVPDLPQHHNLSTSNIDHQPFHQVNIATSPQFNSTYCSSSPLSSSSPTPSSNMATPAENSRRPEPSSAAKPKPKKNLNFCGVPSFVTFIVGKEAQKFTVHKNLATHYSPFFEKAFNSGFVEGQTQEMVLEDVEADIFGYVVNWLYTQKIIHPDDEEIQLLEFAKLWVLAGRFLIPRLQNKAIRRIGKTYSWIVGDFMAYVRFALTRELADTQLYRRAFDDLLQQWSETAGRPVTEIDEGLLECYVKVDTEGGDTAAIVLKALIIYCAPFLSEMLPLKPIEDYLVEEGNAASGH</sequence>
<dbReference type="AlphaFoldDB" id="A0A7D8UQV3"/>
<keyword evidence="4" id="KW-1185">Reference proteome</keyword>
<dbReference type="PROSITE" id="PS50097">
    <property type="entry name" value="BTB"/>
    <property type="match status" value="2"/>
</dbReference>